<name>D9SG72_GALCS</name>
<dbReference type="RefSeq" id="WP_013293458.1">
    <property type="nucleotide sequence ID" value="NC_014394.1"/>
</dbReference>
<dbReference type="KEGG" id="gca:Galf_1500"/>
<organism evidence="1 2">
    <name type="scientific">Gallionella capsiferriformans (strain ES-2)</name>
    <name type="common">Gallionella ferruginea capsiferriformans (strain ES-2)</name>
    <dbReference type="NCBI Taxonomy" id="395494"/>
    <lineage>
        <taxon>Bacteria</taxon>
        <taxon>Pseudomonadati</taxon>
        <taxon>Pseudomonadota</taxon>
        <taxon>Betaproteobacteria</taxon>
        <taxon>Nitrosomonadales</taxon>
        <taxon>Gallionellaceae</taxon>
        <taxon>Gallionella</taxon>
    </lineage>
</organism>
<sequence>MIRCSSATYCTSIAVGEWGNKLDRLKEVVATMGRILAYDQLRAAGRSGAASSDELIDFARRDDWQACWQQ</sequence>
<proteinExistence type="predicted"/>
<dbReference type="EMBL" id="CP002159">
    <property type="protein sequence ID" value="ADL55519.1"/>
    <property type="molecule type" value="Genomic_DNA"/>
</dbReference>
<evidence type="ECO:0000313" key="2">
    <source>
        <dbReference type="Proteomes" id="UP000001235"/>
    </source>
</evidence>
<keyword evidence="2" id="KW-1185">Reference proteome</keyword>
<dbReference type="eggNOG" id="COG4320">
    <property type="taxonomic scope" value="Bacteria"/>
</dbReference>
<accession>D9SG72</accession>
<reference evidence="1 2" key="1">
    <citation type="submission" date="2010-08" db="EMBL/GenBank/DDBJ databases">
        <title>Complete sequence of Gallionella capsiferriformans ES-2.</title>
        <authorList>
            <consortium name="US DOE Joint Genome Institute"/>
            <person name="Lucas S."/>
            <person name="Copeland A."/>
            <person name="Lapidus A."/>
            <person name="Cheng J.-F."/>
            <person name="Bruce D."/>
            <person name="Goodwin L."/>
            <person name="Pitluck S."/>
            <person name="Chertkov O."/>
            <person name="Davenport K.W."/>
            <person name="Detter J.C."/>
            <person name="Han C."/>
            <person name="Tapia R."/>
            <person name="Land M."/>
            <person name="Hauser L."/>
            <person name="Chang Y.-J."/>
            <person name="Jeffries C."/>
            <person name="Kyrpides N."/>
            <person name="Ivanova N."/>
            <person name="Mikhailova N."/>
            <person name="Shelobolina E.S."/>
            <person name="Picardal F."/>
            <person name="Roden E."/>
            <person name="Emerson D."/>
            <person name="Woyke T."/>
        </authorList>
    </citation>
    <scope>NUCLEOTIDE SEQUENCE [LARGE SCALE GENOMIC DNA]</scope>
    <source>
        <strain evidence="1 2">ES-2</strain>
    </source>
</reference>
<protein>
    <submittedName>
        <fullName evidence="1">Uncharacterized protein</fullName>
    </submittedName>
</protein>
<dbReference type="Proteomes" id="UP000001235">
    <property type="component" value="Chromosome"/>
</dbReference>
<dbReference type="HOGENOM" id="CLU_2752034_0_0_4"/>
<dbReference type="AlphaFoldDB" id="D9SG72"/>
<evidence type="ECO:0000313" key="1">
    <source>
        <dbReference type="EMBL" id="ADL55519.1"/>
    </source>
</evidence>
<gene>
    <name evidence="1" type="ordered locus">Galf_1500</name>
</gene>